<dbReference type="InterPro" id="IPR000818">
    <property type="entry name" value="TEA/ATTS_dom"/>
</dbReference>
<dbReference type="PROSITE" id="PS51088">
    <property type="entry name" value="TEA_2"/>
    <property type="match status" value="1"/>
</dbReference>
<evidence type="ECO:0000256" key="3">
    <source>
        <dbReference type="SAM" id="MobiDB-lite"/>
    </source>
</evidence>
<protein>
    <recommendedName>
        <fullName evidence="4">TEA domain-containing protein</fullName>
    </recommendedName>
</protein>
<comment type="similarity">
    <text evidence="1">Belongs to the TEC1 family.</text>
</comment>
<evidence type="ECO:0000256" key="2">
    <source>
        <dbReference type="PROSITE-ProRule" id="PRU00505"/>
    </source>
</evidence>
<reference evidence="5 6" key="1">
    <citation type="submission" date="2016-10" db="EMBL/GenBank/DDBJ databases">
        <title>Genome sequence of the basidiomycete white-rot fungus Trametes pubescens.</title>
        <authorList>
            <person name="Makela M.R."/>
            <person name="Granchi Z."/>
            <person name="Peng M."/>
            <person name="De Vries R.P."/>
            <person name="Grigoriev I."/>
            <person name="Riley R."/>
            <person name="Hilden K."/>
        </authorList>
    </citation>
    <scope>NUCLEOTIDE SEQUENCE [LARGE SCALE GENOMIC DNA]</scope>
    <source>
        <strain evidence="5 6">FBCC735</strain>
    </source>
</reference>
<evidence type="ECO:0000259" key="4">
    <source>
        <dbReference type="PROSITE" id="PS51088"/>
    </source>
</evidence>
<dbReference type="AlphaFoldDB" id="A0A1M2W7P4"/>
<comment type="caution">
    <text evidence="5">The sequence shown here is derived from an EMBL/GenBank/DDBJ whole genome shotgun (WGS) entry which is preliminary data.</text>
</comment>
<dbReference type="GO" id="GO:0003700">
    <property type="term" value="F:DNA-binding transcription factor activity"/>
    <property type="evidence" value="ECO:0007669"/>
    <property type="project" value="InterPro"/>
</dbReference>
<proteinExistence type="inferred from homology"/>
<feature type="region of interest" description="Disordered" evidence="3">
    <location>
        <begin position="16"/>
        <end position="39"/>
    </location>
</feature>
<keyword evidence="6" id="KW-1185">Reference proteome</keyword>
<feature type="DNA-binding region" description="TEA" evidence="2">
    <location>
        <begin position="55"/>
        <end position="127"/>
    </location>
</feature>
<feature type="compositionally biased region" description="Low complexity" evidence="3">
    <location>
        <begin position="171"/>
        <end position="180"/>
    </location>
</feature>
<feature type="compositionally biased region" description="Polar residues" evidence="3">
    <location>
        <begin position="502"/>
        <end position="515"/>
    </location>
</feature>
<gene>
    <name evidence="5" type="ORF">TRAPUB_1409</name>
</gene>
<feature type="compositionally biased region" description="Basic residues" evidence="3">
    <location>
        <begin position="474"/>
        <end position="485"/>
    </location>
</feature>
<dbReference type="SMART" id="SM00426">
    <property type="entry name" value="TEA"/>
    <property type="match status" value="1"/>
</dbReference>
<dbReference type="InterPro" id="IPR038096">
    <property type="entry name" value="TEA/ATTS_sf"/>
</dbReference>
<dbReference type="EMBL" id="MNAD01000103">
    <property type="protein sequence ID" value="OJT15868.1"/>
    <property type="molecule type" value="Genomic_DNA"/>
</dbReference>
<dbReference type="OrthoDB" id="10006572at2759"/>
<dbReference type="Proteomes" id="UP000184267">
    <property type="component" value="Unassembled WGS sequence"/>
</dbReference>
<evidence type="ECO:0000256" key="1">
    <source>
        <dbReference type="ARBA" id="ARBA00008421"/>
    </source>
</evidence>
<accession>A0A1M2W7P4</accession>
<feature type="compositionally biased region" description="Low complexity" evidence="3">
    <location>
        <begin position="17"/>
        <end position="33"/>
    </location>
</feature>
<feature type="compositionally biased region" description="Low complexity" evidence="3">
    <location>
        <begin position="464"/>
        <end position="473"/>
    </location>
</feature>
<organism evidence="5 6">
    <name type="scientific">Trametes pubescens</name>
    <name type="common">White-rot fungus</name>
    <dbReference type="NCBI Taxonomy" id="154538"/>
    <lineage>
        <taxon>Eukaryota</taxon>
        <taxon>Fungi</taxon>
        <taxon>Dikarya</taxon>
        <taxon>Basidiomycota</taxon>
        <taxon>Agaricomycotina</taxon>
        <taxon>Agaricomycetes</taxon>
        <taxon>Polyporales</taxon>
        <taxon>Polyporaceae</taxon>
        <taxon>Trametes</taxon>
    </lineage>
</organism>
<evidence type="ECO:0000313" key="5">
    <source>
        <dbReference type="EMBL" id="OJT15868.1"/>
    </source>
</evidence>
<dbReference type="Pfam" id="PF01285">
    <property type="entry name" value="TEA"/>
    <property type="match status" value="1"/>
</dbReference>
<sequence length="538" mass="59214">MGREVMSAYRRRNFATSLSPSRSSSATNSSMESLADTTVTVPNNLTPQRKHHKLLKDGSEVWSKDVEKIFVEGLRQYWQSPWATYSRGRSRWRNQFLVDHLKRAGIERTKKQVASHIQVLRNMWRGTPEFHLVAGGEELFQENGLLAHTNKKPTPAPSETPAAHRRELPESSAGSSSSSSTPEFSALDFPLELQTATSFPSIPLSAHMSSFSDLALDDGLGTAMSPLTESNFGALSSSPHAAHLAPLNVKLEPLAMDPTLFSLPQGAYVDGAHSATDYSPHIPVPPPNRILNLHFWAEGMVPLSVDVDRLVGSTPAMPARIFLHFRVSMPPIADLRVPPALQGVSGAVSFSARWASLAKCQTKSWGAGRTVVSQELGLFAQVPTPEVQAGLNDSPQLVFAYLPDSALSRCHWLDTVQTITQQVVVDNEVLAVLVYHIERVADAARTTPAMELIGFQKYPWRGAQQLQQQQPHSQHPHSSHHHPHMQQHSPTSPTFPGDYSSAPVSPTSPMFTQSAISHGVDGMMPYHFQHSPFEFHSR</sequence>
<evidence type="ECO:0000313" key="6">
    <source>
        <dbReference type="Proteomes" id="UP000184267"/>
    </source>
</evidence>
<dbReference type="OMA" id="ELIGFQK"/>
<dbReference type="Gene3D" id="6.10.20.40">
    <property type="entry name" value="TEA/ATTS domain"/>
    <property type="match status" value="1"/>
</dbReference>
<feature type="region of interest" description="Disordered" evidence="3">
    <location>
        <begin position="463"/>
        <end position="515"/>
    </location>
</feature>
<dbReference type="STRING" id="154538.A0A1M2W7P4"/>
<name>A0A1M2W7P4_TRAPU</name>
<feature type="region of interest" description="Disordered" evidence="3">
    <location>
        <begin position="148"/>
        <end position="184"/>
    </location>
</feature>
<feature type="domain" description="TEA" evidence="4">
    <location>
        <begin position="55"/>
        <end position="127"/>
    </location>
</feature>